<keyword evidence="3" id="KW-1185">Reference proteome</keyword>
<evidence type="ECO:0000313" key="2">
    <source>
        <dbReference type="EMBL" id="KAJ5082907.1"/>
    </source>
</evidence>
<protein>
    <submittedName>
        <fullName evidence="2">Uncharacterized protein</fullName>
    </submittedName>
</protein>
<comment type="caution">
    <text evidence="2">The sequence shown here is derived from an EMBL/GenBank/DDBJ whole genome shotgun (WGS) entry which is preliminary data.</text>
</comment>
<evidence type="ECO:0000313" key="3">
    <source>
        <dbReference type="Proteomes" id="UP001149074"/>
    </source>
</evidence>
<evidence type="ECO:0000256" key="1">
    <source>
        <dbReference type="SAM" id="MobiDB-lite"/>
    </source>
</evidence>
<dbReference type="Proteomes" id="UP001149074">
    <property type="component" value="Unassembled WGS sequence"/>
</dbReference>
<feature type="compositionally biased region" description="Polar residues" evidence="1">
    <location>
        <begin position="44"/>
        <end position="55"/>
    </location>
</feature>
<name>A0A9W9JVR1_9EURO</name>
<sequence length="99" mass="10606">MPDVHESVGSSAVRKSHLVFSAQLPADDALDSSRRAGLSHSDAAVQSSPFSPAHSTNERRALNSTSTERVPLSREFLTWASGTVLSCRPADPNQPFGMQ</sequence>
<reference evidence="2" key="2">
    <citation type="journal article" date="2023" name="IMA Fungus">
        <title>Comparative genomic study of the Penicillium genus elucidates a diverse pangenome and 15 lateral gene transfer events.</title>
        <authorList>
            <person name="Petersen C."/>
            <person name="Sorensen T."/>
            <person name="Nielsen M.R."/>
            <person name="Sondergaard T.E."/>
            <person name="Sorensen J.L."/>
            <person name="Fitzpatrick D.A."/>
            <person name="Frisvad J.C."/>
            <person name="Nielsen K.L."/>
        </authorList>
    </citation>
    <scope>NUCLEOTIDE SEQUENCE</scope>
    <source>
        <strain evidence="2">IBT 30761</strain>
    </source>
</reference>
<dbReference type="AlphaFoldDB" id="A0A9W9JVR1"/>
<accession>A0A9W9JVR1</accession>
<dbReference type="GeneID" id="81363420"/>
<feature type="region of interest" description="Disordered" evidence="1">
    <location>
        <begin position="30"/>
        <end position="69"/>
    </location>
</feature>
<dbReference type="EMBL" id="JAPQKI010000011">
    <property type="protein sequence ID" value="KAJ5082907.1"/>
    <property type="molecule type" value="Genomic_DNA"/>
</dbReference>
<organism evidence="2 3">
    <name type="scientific">Penicillium argentinense</name>
    <dbReference type="NCBI Taxonomy" id="1131581"/>
    <lineage>
        <taxon>Eukaryota</taxon>
        <taxon>Fungi</taxon>
        <taxon>Dikarya</taxon>
        <taxon>Ascomycota</taxon>
        <taxon>Pezizomycotina</taxon>
        <taxon>Eurotiomycetes</taxon>
        <taxon>Eurotiomycetidae</taxon>
        <taxon>Eurotiales</taxon>
        <taxon>Aspergillaceae</taxon>
        <taxon>Penicillium</taxon>
    </lineage>
</organism>
<proteinExistence type="predicted"/>
<dbReference type="RefSeq" id="XP_056469429.1">
    <property type="nucleotide sequence ID" value="XM_056624441.1"/>
</dbReference>
<gene>
    <name evidence="2" type="ORF">N7532_011950</name>
</gene>
<reference evidence="2" key="1">
    <citation type="submission" date="2022-11" db="EMBL/GenBank/DDBJ databases">
        <authorList>
            <person name="Petersen C."/>
        </authorList>
    </citation>
    <scope>NUCLEOTIDE SEQUENCE</scope>
    <source>
        <strain evidence="2">IBT 30761</strain>
    </source>
</reference>